<protein>
    <submittedName>
        <fullName evidence="2">Membrane protein</fullName>
    </submittedName>
</protein>
<dbReference type="PANTHER" id="PTHR37309:SF1">
    <property type="entry name" value="SLR0284 PROTEIN"/>
    <property type="match status" value="1"/>
</dbReference>
<evidence type="ECO:0000313" key="2">
    <source>
        <dbReference type="EMBL" id="GGJ03964.1"/>
    </source>
</evidence>
<evidence type="ECO:0000313" key="3">
    <source>
        <dbReference type="Proteomes" id="UP000637695"/>
    </source>
</evidence>
<reference evidence="2" key="1">
    <citation type="journal article" date="2014" name="Int. J. Syst. Evol. Microbiol.">
        <title>Complete genome sequence of Corynebacterium casei LMG S-19264T (=DSM 44701T), isolated from a smear-ripened cheese.</title>
        <authorList>
            <consortium name="US DOE Joint Genome Institute (JGI-PGF)"/>
            <person name="Walter F."/>
            <person name="Albersmeier A."/>
            <person name="Kalinowski J."/>
            <person name="Ruckert C."/>
        </authorList>
    </citation>
    <scope>NUCLEOTIDE SEQUENCE</scope>
    <source>
        <strain evidence="2">JCM 18487</strain>
    </source>
</reference>
<feature type="transmembrane region" description="Helical" evidence="1">
    <location>
        <begin position="7"/>
        <end position="24"/>
    </location>
</feature>
<keyword evidence="3" id="KW-1185">Reference proteome</keyword>
<dbReference type="RefSeq" id="WP_188881717.1">
    <property type="nucleotide sequence ID" value="NZ_BMOY01000014.1"/>
</dbReference>
<dbReference type="AlphaFoldDB" id="A0A917K7J3"/>
<dbReference type="EMBL" id="BMOY01000014">
    <property type="protein sequence ID" value="GGJ03964.1"/>
    <property type="molecule type" value="Genomic_DNA"/>
</dbReference>
<feature type="transmembrane region" description="Helical" evidence="1">
    <location>
        <begin position="30"/>
        <end position="50"/>
    </location>
</feature>
<sequence length="111" mass="11602">MHWIVRLLLNAVALLIVAAILPGIEVHGVLSAIVAALILGVVNTFVGSLLRIVSLPITVLTFGLFTFVINALCFWLAAALTPGFVVHGFLAALVGALLTSVIGGVLHRLAR</sequence>
<keyword evidence="1" id="KW-0472">Membrane</keyword>
<dbReference type="InterPro" id="IPR007165">
    <property type="entry name" value="Phage_holin_4_2"/>
</dbReference>
<feature type="transmembrane region" description="Helical" evidence="1">
    <location>
        <begin position="84"/>
        <end position="106"/>
    </location>
</feature>
<evidence type="ECO:0000256" key="1">
    <source>
        <dbReference type="SAM" id="Phobius"/>
    </source>
</evidence>
<organism evidence="2 3">
    <name type="scientific">Alicyclobacillus cellulosilyticus</name>
    <dbReference type="NCBI Taxonomy" id="1003997"/>
    <lineage>
        <taxon>Bacteria</taxon>
        <taxon>Bacillati</taxon>
        <taxon>Bacillota</taxon>
        <taxon>Bacilli</taxon>
        <taxon>Bacillales</taxon>
        <taxon>Alicyclobacillaceae</taxon>
        <taxon>Alicyclobacillus</taxon>
    </lineage>
</organism>
<reference evidence="2" key="2">
    <citation type="submission" date="2020-09" db="EMBL/GenBank/DDBJ databases">
        <authorList>
            <person name="Sun Q."/>
            <person name="Ohkuma M."/>
        </authorList>
    </citation>
    <scope>NUCLEOTIDE SEQUENCE</scope>
    <source>
        <strain evidence="2">JCM 18487</strain>
    </source>
</reference>
<dbReference type="Pfam" id="PF04020">
    <property type="entry name" value="Phage_holin_4_2"/>
    <property type="match status" value="1"/>
</dbReference>
<feature type="transmembrane region" description="Helical" evidence="1">
    <location>
        <begin position="57"/>
        <end position="78"/>
    </location>
</feature>
<dbReference type="PANTHER" id="PTHR37309">
    <property type="entry name" value="SLR0284 PROTEIN"/>
    <property type="match status" value="1"/>
</dbReference>
<keyword evidence="1" id="KW-0812">Transmembrane</keyword>
<name>A0A917K7J3_9BACL</name>
<dbReference type="Proteomes" id="UP000637695">
    <property type="component" value="Unassembled WGS sequence"/>
</dbReference>
<accession>A0A917K7J3</accession>
<gene>
    <name evidence="2" type="ORF">GCM10010885_11500</name>
</gene>
<comment type="caution">
    <text evidence="2">The sequence shown here is derived from an EMBL/GenBank/DDBJ whole genome shotgun (WGS) entry which is preliminary data.</text>
</comment>
<keyword evidence="1" id="KW-1133">Transmembrane helix</keyword>
<proteinExistence type="predicted"/>